<dbReference type="AlphaFoldDB" id="A0A0C3C4W1"/>
<accession>A0A0C3C4W1</accession>
<dbReference type="EMBL" id="KN831774">
    <property type="protein sequence ID" value="KIM43910.1"/>
    <property type="molecule type" value="Genomic_DNA"/>
</dbReference>
<feature type="transmembrane region" description="Helical" evidence="1">
    <location>
        <begin position="12"/>
        <end position="37"/>
    </location>
</feature>
<reference evidence="3" key="2">
    <citation type="submission" date="2015-01" db="EMBL/GenBank/DDBJ databases">
        <title>Evolutionary Origins and Diversification of the Mycorrhizal Mutualists.</title>
        <authorList>
            <consortium name="DOE Joint Genome Institute"/>
            <consortium name="Mycorrhizal Genomics Consortium"/>
            <person name="Kohler A."/>
            <person name="Kuo A."/>
            <person name="Nagy L.G."/>
            <person name="Floudas D."/>
            <person name="Copeland A."/>
            <person name="Barry K.W."/>
            <person name="Cichocki N."/>
            <person name="Veneault-Fourrey C."/>
            <person name="LaButti K."/>
            <person name="Lindquist E.A."/>
            <person name="Lipzen A."/>
            <person name="Lundell T."/>
            <person name="Morin E."/>
            <person name="Murat C."/>
            <person name="Riley R."/>
            <person name="Ohm R."/>
            <person name="Sun H."/>
            <person name="Tunlid A."/>
            <person name="Henrissat B."/>
            <person name="Grigoriev I.V."/>
            <person name="Hibbett D.S."/>
            <person name="Martin F."/>
        </authorList>
    </citation>
    <scope>NUCLEOTIDE SEQUENCE [LARGE SCALE GENOMIC DNA]</scope>
    <source>
        <strain evidence="3">h7</strain>
    </source>
</reference>
<reference evidence="2 3" key="1">
    <citation type="submission" date="2014-04" db="EMBL/GenBank/DDBJ databases">
        <authorList>
            <consortium name="DOE Joint Genome Institute"/>
            <person name="Kuo A."/>
            <person name="Gay G."/>
            <person name="Dore J."/>
            <person name="Kohler A."/>
            <person name="Nagy L.G."/>
            <person name="Floudas D."/>
            <person name="Copeland A."/>
            <person name="Barry K.W."/>
            <person name="Cichocki N."/>
            <person name="Veneault-Fourrey C."/>
            <person name="LaButti K."/>
            <person name="Lindquist E.A."/>
            <person name="Lipzen A."/>
            <person name="Lundell T."/>
            <person name="Morin E."/>
            <person name="Murat C."/>
            <person name="Sun H."/>
            <person name="Tunlid A."/>
            <person name="Henrissat B."/>
            <person name="Grigoriev I.V."/>
            <person name="Hibbett D.S."/>
            <person name="Martin F."/>
            <person name="Nordberg H.P."/>
            <person name="Cantor M.N."/>
            <person name="Hua S.X."/>
        </authorList>
    </citation>
    <scope>NUCLEOTIDE SEQUENCE [LARGE SCALE GENOMIC DNA]</scope>
    <source>
        <strain evidence="3">h7</strain>
    </source>
</reference>
<evidence type="ECO:0000313" key="3">
    <source>
        <dbReference type="Proteomes" id="UP000053424"/>
    </source>
</evidence>
<gene>
    <name evidence="2" type="ORF">M413DRAFT_371081</name>
</gene>
<evidence type="ECO:0000256" key="1">
    <source>
        <dbReference type="SAM" id="Phobius"/>
    </source>
</evidence>
<evidence type="ECO:0000313" key="2">
    <source>
        <dbReference type="EMBL" id="KIM43910.1"/>
    </source>
</evidence>
<proteinExistence type="predicted"/>
<dbReference type="HOGENOM" id="CLU_1740737_0_0_1"/>
<organism evidence="2 3">
    <name type="scientific">Hebeloma cylindrosporum</name>
    <dbReference type="NCBI Taxonomy" id="76867"/>
    <lineage>
        <taxon>Eukaryota</taxon>
        <taxon>Fungi</taxon>
        <taxon>Dikarya</taxon>
        <taxon>Basidiomycota</taxon>
        <taxon>Agaricomycotina</taxon>
        <taxon>Agaricomycetes</taxon>
        <taxon>Agaricomycetidae</taxon>
        <taxon>Agaricales</taxon>
        <taxon>Agaricineae</taxon>
        <taxon>Hymenogastraceae</taxon>
        <taxon>Hebeloma</taxon>
    </lineage>
</organism>
<name>A0A0C3C4W1_HEBCY</name>
<dbReference type="Proteomes" id="UP000053424">
    <property type="component" value="Unassembled WGS sequence"/>
</dbReference>
<keyword evidence="1" id="KW-1133">Transmembrane helix</keyword>
<protein>
    <submittedName>
        <fullName evidence="2">Uncharacterized protein</fullName>
    </submittedName>
</protein>
<keyword evidence="3" id="KW-1185">Reference proteome</keyword>
<keyword evidence="1" id="KW-0812">Transmembrane</keyword>
<keyword evidence="1" id="KW-0472">Membrane</keyword>
<sequence length="150" mass="17380">MPSPFFLPCISAFYCSGFHCFRVFCVFLVLLPVAIIFPPPELLLYKHICWPISSYYLSYDDLALYFRLPFRCPSTSVRSANPIIQPNPNPPNRRPYPVYFYSITIYPSPLPHLFPYFLHLTLTCISISFTISILIPDIPFLTFYAFGGHH</sequence>